<evidence type="ECO:0000313" key="1">
    <source>
        <dbReference type="EMBL" id="KAH3835385.1"/>
    </source>
</evidence>
<sequence>MPRVPVFVLDSQRPNFRPGPSKSMTVVARLSPELSRPLYGARQYSVDCIVTNTDQHEATKEADGAITDKHDANTADTWTIIKQEISLKKIYGVDCGRCL</sequence>
<proteinExistence type="predicted"/>
<reference evidence="1" key="2">
    <citation type="submission" date="2020-11" db="EMBL/GenBank/DDBJ databases">
        <authorList>
            <person name="McCartney M.A."/>
            <person name="Auch B."/>
            <person name="Kono T."/>
            <person name="Mallez S."/>
            <person name="Becker A."/>
            <person name="Gohl D.M."/>
            <person name="Silverstein K.A.T."/>
            <person name="Koren S."/>
            <person name="Bechman K.B."/>
            <person name="Herman A."/>
            <person name="Abrahante J.E."/>
            <person name="Garbe J."/>
        </authorList>
    </citation>
    <scope>NUCLEOTIDE SEQUENCE</scope>
    <source>
        <strain evidence="1">Duluth1</strain>
        <tissue evidence="1">Whole animal</tissue>
    </source>
</reference>
<dbReference type="EMBL" id="JAIWYP010000004">
    <property type="protein sequence ID" value="KAH3835385.1"/>
    <property type="molecule type" value="Genomic_DNA"/>
</dbReference>
<protein>
    <submittedName>
        <fullName evidence="1">Uncharacterized protein</fullName>
    </submittedName>
</protein>
<keyword evidence="2" id="KW-1185">Reference proteome</keyword>
<dbReference type="Proteomes" id="UP000828390">
    <property type="component" value="Unassembled WGS sequence"/>
</dbReference>
<reference evidence="1" key="1">
    <citation type="journal article" date="2019" name="bioRxiv">
        <title>The Genome of the Zebra Mussel, Dreissena polymorpha: A Resource for Invasive Species Research.</title>
        <authorList>
            <person name="McCartney M.A."/>
            <person name="Auch B."/>
            <person name="Kono T."/>
            <person name="Mallez S."/>
            <person name="Zhang Y."/>
            <person name="Obille A."/>
            <person name="Becker A."/>
            <person name="Abrahante J.E."/>
            <person name="Garbe J."/>
            <person name="Badalamenti J.P."/>
            <person name="Herman A."/>
            <person name="Mangelson H."/>
            <person name="Liachko I."/>
            <person name="Sullivan S."/>
            <person name="Sone E.D."/>
            <person name="Koren S."/>
            <person name="Silverstein K.A.T."/>
            <person name="Beckman K.B."/>
            <person name="Gohl D.M."/>
        </authorList>
    </citation>
    <scope>NUCLEOTIDE SEQUENCE</scope>
    <source>
        <strain evidence="1">Duluth1</strain>
        <tissue evidence="1">Whole animal</tissue>
    </source>
</reference>
<accession>A0A9D4K916</accession>
<evidence type="ECO:0000313" key="2">
    <source>
        <dbReference type="Proteomes" id="UP000828390"/>
    </source>
</evidence>
<organism evidence="1 2">
    <name type="scientific">Dreissena polymorpha</name>
    <name type="common">Zebra mussel</name>
    <name type="synonym">Mytilus polymorpha</name>
    <dbReference type="NCBI Taxonomy" id="45954"/>
    <lineage>
        <taxon>Eukaryota</taxon>
        <taxon>Metazoa</taxon>
        <taxon>Spiralia</taxon>
        <taxon>Lophotrochozoa</taxon>
        <taxon>Mollusca</taxon>
        <taxon>Bivalvia</taxon>
        <taxon>Autobranchia</taxon>
        <taxon>Heteroconchia</taxon>
        <taxon>Euheterodonta</taxon>
        <taxon>Imparidentia</taxon>
        <taxon>Neoheterodontei</taxon>
        <taxon>Myida</taxon>
        <taxon>Dreissenoidea</taxon>
        <taxon>Dreissenidae</taxon>
        <taxon>Dreissena</taxon>
    </lineage>
</organism>
<dbReference type="AlphaFoldDB" id="A0A9D4K916"/>
<gene>
    <name evidence="1" type="ORF">DPMN_108731</name>
</gene>
<name>A0A9D4K916_DREPO</name>
<comment type="caution">
    <text evidence="1">The sequence shown here is derived from an EMBL/GenBank/DDBJ whole genome shotgun (WGS) entry which is preliminary data.</text>
</comment>